<dbReference type="Proteomes" id="UP000095283">
    <property type="component" value="Unplaced"/>
</dbReference>
<evidence type="ECO:0000313" key="2">
    <source>
        <dbReference type="WBParaSite" id="Hba_10555"/>
    </source>
</evidence>
<dbReference type="AlphaFoldDB" id="A0A1I7WZE1"/>
<sequence length="43" mass="5132">MLLFSVFITVMTVGKNYINDTRYSHTYSSEVLYAEGRKFRKQH</sequence>
<proteinExistence type="predicted"/>
<protein>
    <submittedName>
        <fullName evidence="2">Transporter</fullName>
    </submittedName>
</protein>
<accession>A0A1I7WZE1</accession>
<name>A0A1I7WZE1_HETBA</name>
<reference evidence="2" key="1">
    <citation type="submission" date="2016-11" db="UniProtKB">
        <authorList>
            <consortium name="WormBaseParasite"/>
        </authorList>
    </citation>
    <scope>IDENTIFICATION</scope>
</reference>
<keyword evidence="1" id="KW-1185">Reference proteome</keyword>
<dbReference type="WBParaSite" id="Hba_10555">
    <property type="protein sequence ID" value="Hba_10555"/>
    <property type="gene ID" value="Hba_10555"/>
</dbReference>
<evidence type="ECO:0000313" key="1">
    <source>
        <dbReference type="Proteomes" id="UP000095283"/>
    </source>
</evidence>
<organism evidence="1 2">
    <name type="scientific">Heterorhabditis bacteriophora</name>
    <name type="common">Entomopathogenic nematode worm</name>
    <dbReference type="NCBI Taxonomy" id="37862"/>
    <lineage>
        <taxon>Eukaryota</taxon>
        <taxon>Metazoa</taxon>
        <taxon>Ecdysozoa</taxon>
        <taxon>Nematoda</taxon>
        <taxon>Chromadorea</taxon>
        <taxon>Rhabditida</taxon>
        <taxon>Rhabditina</taxon>
        <taxon>Rhabditomorpha</taxon>
        <taxon>Strongyloidea</taxon>
        <taxon>Heterorhabditidae</taxon>
        <taxon>Heterorhabditis</taxon>
    </lineage>
</organism>